<dbReference type="CDD" id="cd14498">
    <property type="entry name" value="DSP"/>
    <property type="match status" value="1"/>
</dbReference>
<organism evidence="8 9">
    <name type="scientific">Ephemerocybe angulata</name>
    <dbReference type="NCBI Taxonomy" id="980116"/>
    <lineage>
        <taxon>Eukaryota</taxon>
        <taxon>Fungi</taxon>
        <taxon>Dikarya</taxon>
        <taxon>Basidiomycota</taxon>
        <taxon>Agaricomycotina</taxon>
        <taxon>Agaricomycetes</taxon>
        <taxon>Agaricomycetidae</taxon>
        <taxon>Agaricales</taxon>
        <taxon>Agaricineae</taxon>
        <taxon>Psathyrellaceae</taxon>
        <taxon>Ephemerocybe</taxon>
    </lineage>
</organism>
<feature type="region of interest" description="Disordered" evidence="5">
    <location>
        <begin position="18"/>
        <end position="69"/>
    </location>
</feature>
<keyword evidence="9" id="KW-1185">Reference proteome</keyword>
<keyword evidence="4" id="KW-0904">Protein phosphatase</keyword>
<evidence type="ECO:0000313" key="9">
    <source>
        <dbReference type="Proteomes" id="UP000521943"/>
    </source>
</evidence>
<evidence type="ECO:0000256" key="3">
    <source>
        <dbReference type="ARBA" id="ARBA00022801"/>
    </source>
</evidence>
<dbReference type="GO" id="GO:0008330">
    <property type="term" value="F:protein tyrosine/threonine phosphatase activity"/>
    <property type="evidence" value="ECO:0007669"/>
    <property type="project" value="TreeGrafter"/>
</dbReference>
<proteinExistence type="inferred from homology"/>
<dbReference type="PROSITE" id="PS50056">
    <property type="entry name" value="TYR_PHOSPHATASE_2"/>
    <property type="match status" value="1"/>
</dbReference>
<dbReference type="GO" id="GO:0033550">
    <property type="term" value="F:MAP kinase tyrosine phosphatase activity"/>
    <property type="evidence" value="ECO:0007669"/>
    <property type="project" value="TreeGrafter"/>
</dbReference>
<evidence type="ECO:0000259" key="7">
    <source>
        <dbReference type="PROSITE" id="PS50056"/>
    </source>
</evidence>
<evidence type="ECO:0000256" key="1">
    <source>
        <dbReference type="ARBA" id="ARBA00008601"/>
    </source>
</evidence>
<dbReference type="GO" id="GO:0043409">
    <property type="term" value="P:negative regulation of MAPK cascade"/>
    <property type="evidence" value="ECO:0007669"/>
    <property type="project" value="TreeGrafter"/>
</dbReference>
<accession>A0A8H6HNZ2</accession>
<keyword evidence="3" id="KW-0378">Hydrolase</keyword>
<comment type="caution">
    <text evidence="8">The sequence shown here is derived from an EMBL/GenBank/DDBJ whole genome shotgun (WGS) entry which is preliminary data.</text>
</comment>
<feature type="compositionally biased region" description="Low complexity" evidence="5">
    <location>
        <begin position="18"/>
        <end position="38"/>
    </location>
</feature>
<dbReference type="OrthoDB" id="10252009at2759"/>
<reference evidence="8 9" key="1">
    <citation type="submission" date="2020-07" db="EMBL/GenBank/DDBJ databases">
        <title>Comparative genomics of pyrophilous fungi reveals a link between fire events and developmental genes.</title>
        <authorList>
            <consortium name="DOE Joint Genome Institute"/>
            <person name="Steindorff A.S."/>
            <person name="Carver A."/>
            <person name="Calhoun S."/>
            <person name="Stillman K."/>
            <person name="Liu H."/>
            <person name="Lipzen A."/>
            <person name="Pangilinan J."/>
            <person name="Labutti K."/>
            <person name="Bruns T.D."/>
            <person name="Grigoriev I.V."/>
        </authorList>
    </citation>
    <scope>NUCLEOTIDE SEQUENCE [LARGE SCALE GENOMIC DNA]</scope>
    <source>
        <strain evidence="8 9">CBS 144469</strain>
    </source>
</reference>
<dbReference type="SMART" id="SM00195">
    <property type="entry name" value="DSPc"/>
    <property type="match status" value="1"/>
</dbReference>
<evidence type="ECO:0000313" key="8">
    <source>
        <dbReference type="EMBL" id="KAF6750538.1"/>
    </source>
</evidence>
<feature type="domain" description="Tyrosine-protein phosphatase" evidence="6">
    <location>
        <begin position="109"/>
        <end position="257"/>
    </location>
</feature>
<dbReference type="PROSITE" id="PS50054">
    <property type="entry name" value="TYR_PHOSPHATASE_DUAL"/>
    <property type="match status" value="1"/>
</dbReference>
<dbReference type="AlphaFoldDB" id="A0A8H6HNZ2"/>
<comment type="similarity">
    <text evidence="1">Belongs to the protein-tyrosine phosphatase family. Non-receptor class dual specificity subfamily.</text>
</comment>
<evidence type="ECO:0000256" key="2">
    <source>
        <dbReference type="ARBA" id="ARBA00013064"/>
    </source>
</evidence>
<feature type="compositionally biased region" description="Polar residues" evidence="5">
    <location>
        <begin position="45"/>
        <end position="57"/>
    </location>
</feature>
<dbReference type="EC" id="3.1.3.48" evidence="2"/>
<dbReference type="Pfam" id="PF00782">
    <property type="entry name" value="DSPc"/>
    <property type="match status" value="1"/>
</dbReference>
<dbReference type="GO" id="GO:0005737">
    <property type="term" value="C:cytoplasm"/>
    <property type="evidence" value="ECO:0007669"/>
    <property type="project" value="TreeGrafter"/>
</dbReference>
<dbReference type="InterPro" id="IPR000340">
    <property type="entry name" value="Dual-sp_phosphatase_cat-dom"/>
</dbReference>
<dbReference type="InterPro" id="IPR000387">
    <property type="entry name" value="Tyr_Pase_dom"/>
</dbReference>
<dbReference type="Gene3D" id="3.90.190.10">
    <property type="entry name" value="Protein tyrosine phosphatase superfamily"/>
    <property type="match status" value="1"/>
</dbReference>
<dbReference type="InterPro" id="IPR029021">
    <property type="entry name" value="Prot-tyrosine_phosphatase-like"/>
</dbReference>
<gene>
    <name evidence="8" type="ORF">DFP72DRAFT_510710</name>
</gene>
<dbReference type="SUPFAM" id="SSF52799">
    <property type="entry name" value="(Phosphotyrosine protein) phosphatases II"/>
    <property type="match status" value="1"/>
</dbReference>
<name>A0A8H6HNZ2_9AGAR</name>
<dbReference type="EMBL" id="JACGCI010000056">
    <property type="protein sequence ID" value="KAF6750538.1"/>
    <property type="molecule type" value="Genomic_DNA"/>
</dbReference>
<dbReference type="PANTHER" id="PTHR10159">
    <property type="entry name" value="DUAL SPECIFICITY PROTEIN PHOSPHATASE"/>
    <property type="match status" value="1"/>
</dbReference>
<evidence type="ECO:0000256" key="4">
    <source>
        <dbReference type="ARBA" id="ARBA00022912"/>
    </source>
</evidence>
<dbReference type="PANTHER" id="PTHR10159:SF519">
    <property type="entry name" value="DUAL SPECIFICITY PROTEIN PHOSPHATASE MPK3"/>
    <property type="match status" value="1"/>
</dbReference>
<evidence type="ECO:0000256" key="5">
    <source>
        <dbReference type="SAM" id="MobiDB-lite"/>
    </source>
</evidence>
<dbReference type="GO" id="GO:0017017">
    <property type="term" value="F:MAP kinase tyrosine/serine/threonine phosphatase activity"/>
    <property type="evidence" value="ECO:0007669"/>
    <property type="project" value="TreeGrafter"/>
</dbReference>
<sequence length="274" mass="29526">MSCVKIAIMPTPSFASFSSASTSLHHQQPQPSCSHSHSMAAPSYPRSQPQQHPSSNGGYPAHVPRASRAPHHQNTWPLMTLTSALPSLSTNPPSANPFSPTPNVANARNVSEIVPRVYISDLAFAENPALLSSYRITHVLSTLPDTIFCPPPSLLPRQPVRLQIRVDDLPFAELAAHLPATTAFIRDALAASPDARVLVHCGEGISRSVSVVAAYLMAQYGWGPTEAVGYIKSKRRIAEPNFGFVQQLHEYARDSLGRVCPTPALPPFSAPATM</sequence>
<evidence type="ECO:0000259" key="6">
    <source>
        <dbReference type="PROSITE" id="PS50054"/>
    </source>
</evidence>
<dbReference type="InterPro" id="IPR020422">
    <property type="entry name" value="TYR_PHOSPHATASE_DUAL_dom"/>
</dbReference>
<feature type="domain" description="Tyrosine specific protein phosphatases" evidence="7">
    <location>
        <begin position="182"/>
        <end position="235"/>
    </location>
</feature>
<dbReference type="Proteomes" id="UP000521943">
    <property type="component" value="Unassembled WGS sequence"/>
</dbReference>
<protein>
    <recommendedName>
        <fullName evidence="2">protein-tyrosine-phosphatase</fullName>
        <ecNumber evidence="2">3.1.3.48</ecNumber>
    </recommendedName>
</protein>